<keyword evidence="3 7" id="KW-0032">Aminotransferase</keyword>
<dbReference type="EMBL" id="JAOCQJ010000004">
    <property type="protein sequence ID" value="MCT7317335.1"/>
    <property type="molecule type" value="Genomic_DNA"/>
</dbReference>
<evidence type="ECO:0000256" key="6">
    <source>
        <dbReference type="RuleBase" id="RU003560"/>
    </source>
</evidence>
<reference evidence="7" key="2">
    <citation type="submission" date="2023-02" db="EMBL/GenBank/DDBJ databases">
        <authorList>
            <person name="Lu C.-H."/>
        </authorList>
    </citation>
    <scope>NUCLEOTIDE SEQUENCE</scope>
    <source>
        <strain evidence="7">22TCCZM01-4</strain>
    </source>
</reference>
<evidence type="ECO:0000313" key="8">
    <source>
        <dbReference type="Proteomes" id="UP001164374"/>
    </source>
</evidence>
<dbReference type="InterPro" id="IPR049704">
    <property type="entry name" value="Aminotrans_3_PPA_site"/>
</dbReference>
<dbReference type="Gene3D" id="3.90.1150.10">
    <property type="entry name" value="Aspartate Aminotransferase, domain 1"/>
    <property type="match status" value="1"/>
</dbReference>
<comment type="cofactor">
    <cofactor evidence="1">
        <name>pyridoxal 5'-phosphate</name>
        <dbReference type="ChEBI" id="CHEBI:597326"/>
    </cofactor>
</comment>
<dbReference type="PIRSF" id="PIRSF000521">
    <property type="entry name" value="Transaminase_4ab_Lys_Orn"/>
    <property type="match status" value="1"/>
</dbReference>
<organism evidence="7 8">
    <name type="scientific">Ralstonia mojiangensis</name>
    <dbReference type="NCBI Taxonomy" id="2953895"/>
    <lineage>
        <taxon>Bacteria</taxon>
        <taxon>Pseudomonadati</taxon>
        <taxon>Pseudomonadota</taxon>
        <taxon>Betaproteobacteria</taxon>
        <taxon>Burkholderiales</taxon>
        <taxon>Burkholderiaceae</taxon>
        <taxon>Ralstonia</taxon>
    </lineage>
</organism>
<evidence type="ECO:0000256" key="3">
    <source>
        <dbReference type="ARBA" id="ARBA00022576"/>
    </source>
</evidence>
<dbReference type="AlphaFoldDB" id="A0AAE3I4P0"/>
<dbReference type="FunFam" id="3.40.640.10:FF:000014">
    <property type="entry name" value="Adenosylmethionine-8-amino-7-oxononanoate aminotransferase, probable"/>
    <property type="match status" value="1"/>
</dbReference>
<dbReference type="RefSeq" id="WP_260800064.1">
    <property type="nucleotide sequence ID" value="NZ_JAOCQJ010000004.1"/>
</dbReference>
<keyword evidence="4" id="KW-0808">Transferase</keyword>
<comment type="caution">
    <text evidence="7">The sequence shown here is derived from an EMBL/GenBank/DDBJ whole genome shotgun (WGS) entry which is preliminary data.</text>
</comment>
<dbReference type="Gene3D" id="3.40.640.10">
    <property type="entry name" value="Type I PLP-dependent aspartate aminotransferase-like (Major domain)"/>
    <property type="match status" value="1"/>
</dbReference>
<evidence type="ECO:0000256" key="1">
    <source>
        <dbReference type="ARBA" id="ARBA00001933"/>
    </source>
</evidence>
<dbReference type="PROSITE" id="PS00600">
    <property type="entry name" value="AA_TRANSFER_CLASS_3"/>
    <property type="match status" value="1"/>
</dbReference>
<evidence type="ECO:0000256" key="5">
    <source>
        <dbReference type="ARBA" id="ARBA00022898"/>
    </source>
</evidence>
<evidence type="ECO:0000256" key="2">
    <source>
        <dbReference type="ARBA" id="ARBA00008954"/>
    </source>
</evidence>
<dbReference type="Pfam" id="PF00202">
    <property type="entry name" value="Aminotran_3"/>
    <property type="match status" value="1"/>
</dbReference>
<dbReference type="NCBIfam" id="NF005683">
    <property type="entry name" value="PRK07481.1"/>
    <property type="match status" value="1"/>
</dbReference>
<dbReference type="CDD" id="cd00610">
    <property type="entry name" value="OAT_like"/>
    <property type="match status" value="1"/>
</dbReference>
<dbReference type="GO" id="GO:0008483">
    <property type="term" value="F:transaminase activity"/>
    <property type="evidence" value="ECO:0007669"/>
    <property type="project" value="UniProtKB-KW"/>
</dbReference>
<dbReference type="PANTHER" id="PTHR43094:SF1">
    <property type="entry name" value="AMINOTRANSFERASE CLASS-III"/>
    <property type="match status" value="1"/>
</dbReference>
<protein>
    <submittedName>
        <fullName evidence="7">Aspartate aminotransferase family protein</fullName>
    </submittedName>
</protein>
<keyword evidence="5 6" id="KW-0663">Pyridoxal phosphate</keyword>
<proteinExistence type="inferred from homology"/>
<sequence>MTYENARFWHPMMHPAAMKQRKPLRIVRGDGCYVYDDAGNKFVDGVGGLWNVNVGHNRPEVKAAIVKQLDELEYFQLFDGVSNPPAEQLSARLVDLLEPEGMKRVVFSSNGSDATETALKLARQYWKLLGQKDRTKFISLKEGYHGSHFLSASVNGNTVFRRNYEPLMPGCFQVQNPWVYRNPYTHDPEALSDLCAGMLEREIEFQGPDTVAAFIAEPVQGAGGVIVPPASFWPKVRAICDKYGVLLIADEVVTGFGRTGSLFGARAWGVKPDFMCFAKGLSSGYVPLGATAFNGRVADAFESNQDFTGQLMHGYTYAGHPVGCAAALASLDIVVGEDLPGNAGKQGAHLLEALQPFVDRFESIGEVRGKGLMLAIDLVNDKATREPISPMSGYAYSVAEAARRNGAIVRPVGTKIILSPPLVIQRPEVDRIVSALDAAFKEVPFVR</sequence>
<name>A0AAE3I4P0_9RALS</name>
<accession>A0AAE3I4P0</accession>
<dbReference type="InterPro" id="IPR005814">
    <property type="entry name" value="Aminotrans_3"/>
</dbReference>
<dbReference type="PANTHER" id="PTHR43094">
    <property type="entry name" value="AMINOTRANSFERASE"/>
    <property type="match status" value="1"/>
</dbReference>
<dbReference type="InterPro" id="IPR015424">
    <property type="entry name" value="PyrdxlP-dep_Trfase"/>
</dbReference>
<evidence type="ECO:0000313" key="7">
    <source>
        <dbReference type="EMBL" id="MCT7317335.1"/>
    </source>
</evidence>
<dbReference type="GO" id="GO:0030170">
    <property type="term" value="F:pyridoxal phosphate binding"/>
    <property type="evidence" value="ECO:0007669"/>
    <property type="project" value="InterPro"/>
</dbReference>
<evidence type="ECO:0000256" key="4">
    <source>
        <dbReference type="ARBA" id="ARBA00022679"/>
    </source>
</evidence>
<comment type="similarity">
    <text evidence="2 6">Belongs to the class-III pyridoxal-phosphate-dependent aminotransferase family.</text>
</comment>
<reference evidence="7" key="1">
    <citation type="journal article" date="2023" name="Front. Microbiol.">
        <title>Ralstonia chuxiongensis sp. nov., Ralstonia mojiangensis sp. nov., and Ralstonia soli sp. nov., isolated from tobacco fields, are three novel species in the family Burkholderiaceae.</title>
        <authorList>
            <person name="Lu C.H."/>
            <person name="Zhang Y.Y."/>
            <person name="Jiang N."/>
            <person name="Chen W."/>
            <person name="Shao X."/>
            <person name="Zhao Z.M."/>
            <person name="Lu W.L."/>
            <person name="Hu X."/>
            <person name="Xi Y.X."/>
            <person name="Zou S.Y."/>
            <person name="Wei Q.J."/>
            <person name="Lin Z.L."/>
            <person name="Gong L."/>
            <person name="Gai X.T."/>
            <person name="Zhang L.Q."/>
            <person name="Li J.Y."/>
            <person name="Jin Y."/>
            <person name="Xia Z.Y."/>
        </authorList>
    </citation>
    <scope>NUCLEOTIDE SEQUENCE</scope>
    <source>
        <strain evidence="7">22TCCZM01-4</strain>
    </source>
</reference>
<dbReference type="Proteomes" id="UP001164374">
    <property type="component" value="Unassembled WGS sequence"/>
</dbReference>
<gene>
    <name evidence="7" type="ORF">N5I87_15100</name>
</gene>
<dbReference type="InterPro" id="IPR015422">
    <property type="entry name" value="PyrdxlP-dep_Trfase_small"/>
</dbReference>
<dbReference type="InterPro" id="IPR015421">
    <property type="entry name" value="PyrdxlP-dep_Trfase_major"/>
</dbReference>
<dbReference type="SUPFAM" id="SSF53383">
    <property type="entry name" value="PLP-dependent transferases"/>
    <property type="match status" value="1"/>
</dbReference>